<reference evidence="3" key="1">
    <citation type="submission" date="2017-02" db="UniProtKB">
        <authorList>
            <consortium name="WormBaseParasite"/>
        </authorList>
    </citation>
    <scope>IDENTIFICATION</scope>
</reference>
<organism evidence="3">
    <name type="scientific">Mesocestoides corti</name>
    <name type="common">Flatworm</name>
    <dbReference type="NCBI Taxonomy" id="53468"/>
    <lineage>
        <taxon>Eukaryota</taxon>
        <taxon>Metazoa</taxon>
        <taxon>Spiralia</taxon>
        <taxon>Lophotrochozoa</taxon>
        <taxon>Platyhelminthes</taxon>
        <taxon>Cestoda</taxon>
        <taxon>Eucestoda</taxon>
        <taxon>Cyclophyllidea</taxon>
        <taxon>Mesocestoididae</taxon>
        <taxon>Mesocestoides</taxon>
    </lineage>
</organism>
<name>A0A0R3UCK9_MESCO</name>
<keyword evidence="2" id="KW-1185">Reference proteome</keyword>
<evidence type="ECO:0000313" key="1">
    <source>
        <dbReference type="EMBL" id="VDD78655.1"/>
    </source>
</evidence>
<gene>
    <name evidence="1" type="ORF">MCOS_LOCUS4658</name>
</gene>
<dbReference type="WBParaSite" id="MCOS_0000465701-mRNA-1">
    <property type="protein sequence ID" value="MCOS_0000465701-mRNA-1"/>
    <property type="gene ID" value="MCOS_0000465701"/>
</dbReference>
<proteinExistence type="predicted"/>
<sequence length="58" mass="6605">MRLLTHPPPLCLCPCPRRRRHHFQQAKSLALHLRRTSGDAGTGVEIRLSLLSVHYPPL</sequence>
<accession>A0A0R3UCK9</accession>
<protein>
    <submittedName>
        <fullName evidence="3">C2H2-type domain-containing protein</fullName>
    </submittedName>
</protein>
<dbReference type="AlphaFoldDB" id="A0A0R3UCK9"/>
<evidence type="ECO:0000313" key="3">
    <source>
        <dbReference type="WBParaSite" id="MCOS_0000465701-mRNA-1"/>
    </source>
</evidence>
<evidence type="ECO:0000313" key="2">
    <source>
        <dbReference type="Proteomes" id="UP000267029"/>
    </source>
</evidence>
<reference evidence="1 2" key="2">
    <citation type="submission" date="2018-10" db="EMBL/GenBank/DDBJ databases">
        <authorList>
            <consortium name="Pathogen Informatics"/>
        </authorList>
    </citation>
    <scope>NUCLEOTIDE SEQUENCE [LARGE SCALE GENOMIC DNA]</scope>
</reference>
<dbReference type="Proteomes" id="UP000267029">
    <property type="component" value="Unassembled WGS sequence"/>
</dbReference>
<dbReference type="EMBL" id="UXSR01002021">
    <property type="protein sequence ID" value="VDD78655.1"/>
    <property type="molecule type" value="Genomic_DNA"/>
</dbReference>